<keyword evidence="2" id="KW-1133">Transmembrane helix</keyword>
<evidence type="ECO:0000256" key="2">
    <source>
        <dbReference type="SAM" id="Phobius"/>
    </source>
</evidence>
<proteinExistence type="predicted"/>
<feature type="transmembrane region" description="Helical" evidence="2">
    <location>
        <begin position="22"/>
        <end position="45"/>
    </location>
</feature>
<name>A0A9W7LFE8_9STRA</name>
<feature type="compositionally biased region" description="Acidic residues" evidence="1">
    <location>
        <begin position="127"/>
        <end position="137"/>
    </location>
</feature>
<feature type="compositionally biased region" description="Basic and acidic residues" evidence="1">
    <location>
        <begin position="101"/>
        <end position="114"/>
    </location>
</feature>
<protein>
    <submittedName>
        <fullName evidence="3">Uncharacterized protein</fullName>
    </submittedName>
</protein>
<sequence>MAIFFNKENLQLSLPLLTICTVYAYFKFLPLFVALPVLGVLALVYRGYLSYQANQRVAVLRSLESDAALAAKSAVDSLMASEDAAEELAKSKREKKKNKKREKDLMRRKAEQKNGGRAMQNVVSQSGDDDSEDDGDFDIARIVKNQSKKSR</sequence>
<accession>A0A9W7LFE8</accession>
<evidence type="ECO:0000256" key="1">
    <source>
        <dbReference type="SAM" id="MobiDB-lite"/>
    </source>
</evidence>
<dbReference type="AlphaFoldDB" id="A0A9W7LFE8"/>
<keyword evidence="4" id="KW-1185">Reference proteome</keyword>
<reference evidence="4" key="1">
    <citation type="journal article" date="2023" name="Commun. Biol.">
        <title>Genome analysis of Parmales, the sister group of diatoms, reveals the evolutionary specialization of diatoms from phago-mixotrophs to photoautotrophs.</title>
        <authorList>
            <person name="Ban H."/>
            <person name="Sato S."/>
            <person name="Yoshikawa S."/>
            <person name="Yamada K."/>
            <person name="Nakamura Y."/>
            <person name="Ichinomiya M."/>
            <person name="Sato N."/>
            <person name="Blanc-Mathieu R."/>
            <person name="Endo H."/>
            <person name="Kuwata A."/>
            <person name="Ogata H."/>
        </authorList>
    </citation>
    <scope>NUCLEOTIDE SEQUENCE [LARGE SCALE GENOMIC DNA]</scope>
</reference>
<dbReference type="Proteomes" id="UP001165065">
    <property type="component" value="Unassembled WGS sequence"/>
</dbReference>
<evidence type="ECO:0000313" key="3">
    <source>
        <dbReference type="EMBL" id="GMI49045.1"/>
    </source>
</evidence>
<keyword evidence="2" id="KW-0812">Transmembrane</keyword>
<feature type="region of interest" description="Disordered" evidence="1">
    <location>
        <begin position="86"/>
        <end position="151"/>
    </location>
</feature>
<organism evidence="3 4">
    <name type="scientific">Triparma columacea</name>
    <dbReference type="NCBI Taxonomy" id="722753"/>
    <lineage>
        <taxon>Eukaryota</taxon>
        <taxon>Sar</taxon>
        <taxon>Stramenopiles</taxon>
        <taxon>Ochrophyta</taxon>
        <taxon>Bolidophyceae</taxon>
        <taxon>Parmales</taxon>
        <taxon>Triparmaceae</taxon>
        <taxon>Triparma</taxon>
    </lineage>
</organism>
<dbReference type="EMBL" id="BRYA01000455">
    <property type="protein sequence ID" value="GMI49045.1"/>
    <property type="molecule type" value="Genomic_DNA"/>
</dbReference>
<gene>
    <name evidence="3" type="ORF">TrCOL_g5114</name>
</gene>
<keyword evidence="2" id="KW-0472">Membrane</keyword>
<evidence type="ECO:0000313" key="4">
    <source>
        <dbReference type="Proteomes" id="UP001165065"/>
    </source>
</evidence>
<comment type="caution">
    <text evidence="3">The sequence shown here is derived from an EMBL/GenBank/DDBJ whole genome shotgun (WGS) entry which is preliminary data.</text>
</comment>
<dbReference type="OrthoDB" id="48217at2759"/>